<reference evidence="1" key="1">
    <citation type="submission" date="2021-11" db="EMBL/GenBank/DDBJ databases">
        <title>Fusarium solani-melongenae Genome sequencing and assembly.</title>
        <authorList>
            <person name="Xie S."/>
            <person name="Huang L."/>
            <person name="Zhang X."/>
        </authorList>
    </citation>
    <scope>NUCLEOTIDE SEQUENCE</scope>
    <source>
        <strain evidence="1">CRI 24-3</strain>
    </source>
</reference>
<organism evidence="1 2">
    <name type="scientific">Fusarium solani subsp. cucurbitae</name>
    <name type="common">Neocosmosporum cucurbitae</name>
    <dbReference type="NCBI Taxonomy" id="2747967"/>
    <lineage>
        <taxon>Eukaryota</taxon>
        <taxon>Fungi</taxon>
        <taxon>Dikarya</taxon>
        <taxon>Ascomycota</taxon>
        <taxon>Pezizomycotina</taxon>
        <taxon>Sordariomycetes</taxon>
        <taxon>Hypocreomycetidae</taxon>
        <taxon>Hypocreales</taxon>
        <taxon>Nectriaceae</taxon>
        <taxon>Fusarium</taxon>
        <taxon>Fusarium solani species complex</taxon>
    </lineage>
</organism>
<dbReference type="EMBL" id="CP090030">
    <property type="protein sequence ID" value="UPK89231.1"/>
    <property type="molecule type" value="Genomic_DNA"/>
</dbReference>
<sequence>MKKVNMSKQRTILITGCSEGGAGHALALEFAAQGFRVFATARSTKSLALLQEKGIETLTLDVTRPESISALKTEITSRTGGKLDVLFNNAGIMYEAPAIEADQDQVRNMFNTNVFGLFDMVQVFTPLLLASVAGSTTPPTIINTASVVARLPYVYTAQYNASKAAVSSYSDTLRIELAPLGIKVVTLFMGVVSTKITSPDKLGFAPDSLFIDGESGLKERARLHLRDGTKPEEFARLVVQHVLKKKPALGQGEYIWEGANAYVVWLLNAVGWRKIFDSTVEGGVGLTKEVKRAIFKRGQASLS</sequence>
<gene>
    <name evidence="1" type="ORF">LCI18_000166</name>
</gene>
<accession>A0ACD3YK10</accession>
<protein>
    <submittedName>
        <fullName evidence="1">Uncharacterized protein</fullName>
    </submittedName>
</protein>
<keyword evidence="2" id="KW-1185">Reference proteome</keyword>
<evidence type="ECO:0000313" key="2">
    <source>
        <dbReference type="Proteomes" id="UP000830768"/>
    </source>
</evidence>
<proteinExistence type="predicted"/>
<dbReference type="Proteomes" id="UP000830768">
    <property type="component" value="Chromosome 1"/>
</dbReference>
<evidence type="ECO:0000313" key="1">
    <source>
        <dbReference type="EMBL" id="UPK89231.1"/>
    </source>
</evidence>
<name>A0ACD3YK10_FUSSC</name>